<name>A0A255ZKX5_9FLAO</name>
<comment type="caution">
    <text evidence="2">The sequence shown here is derived from an EMBL/GenBank/DDBJ whole genome shotgun (WGS) entry which is preliminary data.</text>
</comment>
<dbReference type="InterPro" id="IPR032710">
    <property type="entry name" value="NTF2-like_dom_sf"/>
</dbReference>
<dbReference type="EMBL" id="NOXV01000203">
    <property type="protein sequence ID" value="OYQ41525.1"/>
    <property type="molecule type" value="Genomic_DNA"/>
</dbReference>
<dbReference type="RefSeq" id="WP_094412983.1">
    <property type="nucleotide sequence ID" value="NZ_NOXV01000203.1"/>
</dbReference>
<dbReference type="Gene3D" id="3.10.450.50">
    <property type="match status" value="1"/>
</dbReference>
<organism evidence="2 3">
    <name type="scientific">Flavobacterium cyanobacteriorum</name>
    <dbReference type="NCBI Taxonomy" id="2022802"/>
    <lineage>
        <taxon>Bacteria</taxon>
        <taxon>Pseudomonadati</taxon>
        <taxon>Bacteroidota</taxon>
        <taxon>Flavobacteriia</taxon>
        <taxon>Flavobacteriales</taxon>
        <taxon>Flavobacteriaceae</taxon>
        <taxon>Flavobacterium</taxon>
    </lineage>
</organism>
<keyword evidence="3" id="KW-1185">Reference proteome</keyword>
<accession>A0A255ZKX5</accession>
<evidence type="ECO:0000313" key="2">
    <source>
        <dbReference type="EMBL" id="OYQ41525.1"/>
    </source>
</evidence>
<dbReference type="Proteomes" id="UP000216605">
    <property type="component" value="Unassembled WGS sequence"/>
</dbReference>
<dbReference type="Pfam" id="PF12680">
    <property type="entry name" value="SnoaL_2"/>
    <property type="match status" value="1"/>
</dbReference>
<evidence type="ECO:0000313" key="3">
    <source>
        <dbReference type="Proteomes" id="UP000216605"/>
    </source>
</evidence>
<protein>
    <recommendedName>
        <fullName evidence="1">SnoaL-like domain-containing protein</fullName>
    </recommendedName>
</protein>
<gene>
    <name evidence="2" type="ORF">CHU92_04370</name>
</gene>
<dbReference type="SUPFAM" id="SSF54427">
    <property type="entry name" value="NTF2-like"/>
    <property type="match status" value="1"/>
</dbReference>
<feature type="domain" description="SnoaL-like" evidence="1">
    <location>
        <begin position="7"/>
        <end position="111"/>
    </location>
</feature>
<reference evidence="2 3" key="1">
    <citation type="submission" date="2017-07" db="EMBL/GenBank/DDBJ databases">
        <title>Flavobacterium cyanobacteriorum sp. nov., isolated from cyanobacterial aggregates in a eutrophic lake.</title>
        <authorList>
            <person name="Cai H."/>
        </authorList>
    </citation>
    <scope>NUCLEOTIDE SEQUENCE [LARGE SCALE GENOMIC DNA]</scope>
    <source>
        <strain evidence="2 3">TH021</strain>
    </source>
</reference>
<dbReference type="OrthoDB" id="1452256at2"/>
<sequence>MSPKELVKEYYATEAFRSPEATKRFFDENLELKWHSSKGYLELDRNDILALAEEMHKSYLSSRAHISHIFAEGNMVTVRYTQYVNTIENPAEEMLLAHFVAIWEVKGNRIYKGYLMSQLG</sequence>
<proteinExistence type="predicted"/>
<evidence type="ECO:0000259" key="1">
    <source>
        <dbReference type="Pfam" id="PF12680"/>
    </source>
</evidence>
<dbReference type="InterPro" id="IPR037401">
    <property type="entry name" value="SnoaL-like"/>
</dbReference>
<dbReference type="AlphaFoldDB" id="A0A255ZKX5"/>